<sequence>MRELRRGRRREEGGCGEAIDEREKRKRRFPKMISILNFISDICMYPNAKPNIVNALHQWNSKSTPRKLQSTCLTFDSFNVNLQIPKT</sequence>
<protein>
    <submittedName>
        <fullName evidence="1">Uncharacterized protein</fullName>
    </submittedName>
</protein>
<organism evidence="1">
    <name type="scientific">Cucumis melo</name>
    <name type="common">Muskmelon</name>
    <dbReference type="NCBI Taxonomy" id="3656"/>
    <lineage>
        <taxon>Eukaryota</taxon>
        <taxon>Viridiplantae</taxon>
        <taxon>Streptophyta</taxon>
        <taxon>Embryophyta</taxon>
        <taxon>Tracheophyta</taxon>
        <taxon>Spermatophyta</taxon>
        <taxon>Magnoliopsida</taxon>
        <taxon>eudicotyledons</taxon>
        <taxon>Gunneridae</taxon>
        <taxon>Pentapetalae</taxon>
        <taxon>rosids</taxon>
        <taxon>fabids</taxon>
        <taxon>Cucurbitales</taxon>
        <taxon>Cucurbitaceae</taxon>
        <taxon>Benincaseae</taxon>
        <taxon>Cucumis</taxon>
    </lineage>
</organism>
<evidence type="ECO:0000313" key="1">
    <source>
        <dbReference type="EnsemblPlants" id="MELO3C034987.2.1"/>
    </source>
</evidence>
<reference evidence="1" key="1">
    <citation type="submission" date="2023-03" db="UniProtKB">
        <authorList>
            <consortium name="EnsemblPlants"/>
        </authorList>
    </citation>
    <scope>IDENTIFICATION</scope>
</reference>
<dbReference type="EnsemblPlants" id="MELO3C034987.2.1">
    <property type="protein sequence ID" value="MELO3C034987.2.1"/>
    <property type="gene ID" value="MELO3C034987.2"/>
</dbReference>
<dbReference type="AlphaFoldDB" id="A0A9I9ELA9"/>
<name>A0A9I9ELA9_CUCME</name>
<dbReference type="Gramene" id="MELO3C034987.2.1">
    <property type="protein sequence ID" value="MELO3C034987.2.1"/>
    <property type="gene ID" value="MELO3C034987.2"/>
</dbReference>
<accession>A0A9I9ELA9</accession>
<proteinExistence type="predicted"/>